<feature type="transmembrane region" description="Helical" evidence="1">
    <location>
        <begin position="12"/>
        <end position="29"/>
    </location>
</feature>
<proteinExistence type="predicted"/>
<accession>A0A975EZD5</accession>
<feature type="transmembrane region" description="Helical" evidence="1">
    <location>
        <begin position="213"/>
        <end position="233"/>
    </location>
</feature>
<keyword evidence="1" id="KW-0472">Membrane</keyword>
<feature type="transmembrane region" description="Helical" evidence="1">
    <location>
        <begin position="343"/>
        <end position="369"/>
    </location>
</feature>
<feature type="transmembrane region" description="Helical" evidence="1">
    <location>
        <begin position="78"/>
        <end position="97"/>
    </location>
</feature>
<dbReference type="EMBL" id="CP054257">
    <property type="protein sequence ID" value="QTQ11527.1"/>
    <property type="molecule type" value="Genomic_DNA"/>
</dbReference>
<dbReference type="AlphaFoldDB" id="A0A975EZD5"/>
<feature type="transmembrane region" description="Helical" evidence="1">
    <location>
        <begin position="117"/>
        <end position="135"/>
    </location>
</feature>
<dbReference type="InterPro" id="IPR011435">
    <property type="entry name" value="UmpAB"/>
</dbReference>
<evidence type="ECO:0000313" key="2">
    <source>
        <dbReference type="EMBL" id="QTQ11527.1"/>
    </source>
</evidence>
<feature type="transmembrane region" description="Helical" evidence="1">
    <location>
        <begin position="182"/>
        <end position="201"/>
    </location>
</feature>
<evidence type="ECO:0000256" key="1">
    <source>
        <dbReference type="SAM" id="Phobius"/>
    </source>
</evidence>
<feature type="transmembrane region" description="Helical" evidence="1">
    <location>
        <begin position="470"/>
        <end position="492"/>
    </location>
</feature>
<feature type="transmembrane region" description="Helical" evidence="1">
    <location>
        <begin position="147"/>
        <end position="170"/>
    </location>
</feature>
<dbReference type="RefSeq" id="WP_210118322.1">
    <property type="nucleotide sequence ID" value="NZ_CP054257.1"/>
</dbReference>
<feature type="transmembrane region" description="Helical" evidence="1">
    <location>
        <begin position="35"/>
        <end position="57"/>
    </location>
</feature>
<feature type="transmembrane region" description="Helical" evidence="1">
    <location>
        <begin position="409"/>
        <end position="429"/>
    </location>
</feature>
<reference evidence="2" key="1">
    <citation type="submission" date="2020-05" db="EMBL/GenBank/DDBJ databases">
        <authorList>
            <person name="Zeng H."/>
            <person name="Chan Y.K."/>
            <person name="Watt R.M."/>
        </authorList>
    </citation>
    <scope>NUCLEOTIDE SEQUENCE</scope>
    <source>
        <strain evidence="2">ATCC 700773</strain>
    </source>
</reference>
<feature type="transmembrane region" description="Helical" evidence="1">
    <location>
        <begin position="436"/>
        <end position="458"/>
    </location>
</feature>
<feature type="transmembrane region" description="Helical" evidence="1">
    <location>
        <begin position="385"/>
        <end position="403"/>
    </location>
</feature>
<name>A0A975EZD5_9SPIR</name>
<organism evidence="2 3">
    <name type="scientific">Treponema parvum</name>
    <dbReference type="NCBI Taxonomy" id="138851"/>
    <lineage>
        <taxon>Bacteria</taxon>
        <taxon>Pseudomonadati</taxon>
        <taxon>Spirochaetota</taxon>
        <taxon>Spirochaetia</taxon>
        <taxon>Spirochaetales</taxon>
        <taxon>Treponemataceae</taxon>
        <taxon>Treponema</taxon>
    </lineage>
</organism>
<feature type="transmembrane region" description="Helical" evidence="1">
    <location>
        <begin position="271"/>
        <end position="290"/>
    </location>
</feature>
<gene>
    <name evidence="2" type="ORF">HRI96_04495</name>
</gene>
<keyword evidence="1" id="KW-1133">Transmembrane helix</keyword>
<dbReference type="Pfam" id="PF07556">
    <property type="entry name" value="DUF1538"/>
    <property type="match status" value="2"/>
</dbReference>
<feature type="transmembrane region" description="Helical" evidence="1">
    <location>
        <begin position="302"/>
        <end position="323"/>
    </location>
</feature>
<protein>
    <submittedName>
        <fullName evidence="2">DUF1538 domain-containing protein</fullName>
    </submittedName>
</protein>
<dbReference type="Proteomes" id="UP000671995">
    <property type="component" value="Chromosome"/>
</dbReference>
<reference evidence="2" key="2">
    <citation type="journal article" date="2021" name="Microbiol. Resour. Announc.">
        <title>Complete Genome Sequences of Three Human Oral Treponema parvum Isolates.</title>
        <authorList>
            <person name="Zeng H."/>
            <person name="Watt R.M."/>
        </authorList>
    </citation>
    <scope>NUCLEOTIDE SEQUENCE</scope>
    <source>
        <strain evidence="2">ATCC 700773</strain>
    </source>
</reference>
<evidence type="ECO:0000313" key="3">
    <source>
        <dbReference type="Proteomes" id="UP000671995"/>
    </source>
</evidence>
<keyword evidence="1" id="KW-0812">Transmembrane</keyword>
<sequence>MNIIQKFKETASSVLPVMIIVLVLGVTAAPLGKELLFRFIVGGILLIMGLTIFLLGVDIGILPLGTYGGSELTKKRNLPLLLAASFAIGFLVTASEPDIQVLSDQVRSIFPLVNKRVFIMMIASGVGFYIALGLLRTVMRLPLKIFFVFSYFIVFMLAFIAPHNFIGIGFDSGGATTGPMTVPFIMALGIGVSSVRVNSANSKKGGSSQSDNFGLTGMASVGPILAVLLYGVFLSKHAAVIADQEISHAAGADLKGLYVFLSILPHVAREAVYSLTPVVILFIVFQTTLLHMPPRRLARMILGFFYSYIGLTIFLVGVNGGFMTAGRRLGVLLGTLALNNGGLWTFMLVGTGLLIGAVVVCAEPAVWVLTDQVELISGGTIKRKVLLVFLASGAAIAIAFAMLRSLFGFNIMYVLIPGYAVALILMIFCPDLFTAIAFDSGGVASGPISSTFVLSFTLGASQASGAHNDAFGVIALIAMTPLIAIQILGLVFNYKKKGGAE</sequence>